<evidence type="ECO:0000256" key="2">
    <source>
        <dbReference type="ARBA" id="ARBA00004637"/>
    </source>
</evidence>
<evidence type="ECO:0000256" key="21">
    <source>
        <dbReference type="ARBA" id="ARBA00030343"/>
    </source>
</evidence>
<evidence type="ECO:0000256" key="18">
    <source>
        <dbReference type="ARBA" id="ARBA00023166"/>
    </source>
</evidence>
<evidence type="ECO:0000313" key="27">
    <source>
        <dbReference type="Proteomes" id="UP001217089"/>
    </source>
</evidence>
<keyword evidence="10" id="KW-0999">Mitochondrion inner membrane</keyword>
<evidence type="ECO:0000256" key="10">
    <source>
        <dbReference type="ARBA" id="ARBA00022792"/>
    </source>
</evidence>
<dbReference type="InterPro" id="IPR001128">
    <property type="entry name" value="Cyt_P450"/>
</dbReference>
<dbReference type="PRINTS" id="PR00385">
    <property type="entry name" value="P450"/>
</dbReference>
<sequence length="350" mass="40093">MIEAGGDQSVMKSPFLQSLLNDSYLATDALFSSVVDVFIAGIDSTANTLTFLLTHLAENPEKQQKLYEELQQQFNTSDTLEAKFRNMPYLKACLRESHRLVFPLRDGARRYLDKDMVVGGYLIPKGAFFTNQLVFCNNTICQDEKYFRNPEQFIPERWLRSGGERGSIHPFSCLPFGQGTRSCIGQRFSELETYILITKNMPCQIIQNKKNYRIWNQILTRSRTMDADHLAKVPDSFSIVPYDILLQYKIYKADNQPVYSTYKLFATPVNPEKCRQERDGMHKITKCNKILNIAFVILWNESFQYVNHNYDPPLTVESPFSASSVSITGFNESDTKLNNASAAIMICRPS</sequence>
<keyword evidence="20" id="KW-0755">Steroidogenesis</keyword>
<keyword evidence="19" id="KW-0753">Steroid metabolism</keyword>
<keyword evidence="8 25" id="KW-0349">Heme</keyword>
<dbReference type="Gene3D" id="1.10.630.10">
    <property type="entry name" value="Cytochrome P450"/>
    <property type="match status" value="1"/>
</dbReference>
<proteinExistence type="inferred from homology"/>
<evidence type="ECO:0000256" key="8">
    <source>
        <dbReference type="ARBA" id="ARBA00022617"/>
    </source>
</evidence>
<organism evidence="26 27">
    <name type="scientific">Tegillarca granosa</name>
    <name type="common">Malaysian cockle</name>
    <name type="synonym">Anadara granosa</name>
    <dbReference type="NCBI Taxonomy" id="220873"/>
    <lineage>
        <taxon>Eukaryota</taxon>
        <taxon>Metazoa</taxon>
        <taxon>Spiralia</taxon>
        <taxon>Lophotrochozoa</taxon>
        <taxon>Mollusca</taxon>
        <taxon>Bivalvia</taxon>
        <taxon>Autobranchia</taxon>
        <taxon>Pteriomorphia</taxon>
        <taxon>Arcoida</taxon>
        <taxon>Arcoidea</taxon>
        <taxon>Arcidae</taxon>
        <taxon>Tegillarca</taxon>
    </lineage>
</organism>
<evidence type="ECO:0000256" key="4">
    <source>
        <dbReference type="ARBA" id="ARBA00010617"/>
    </source>
</evidence>
<keyword evidence="9 25" id="KW-0479">Metal-binding</keyword>
<keyword evidence="7" id="KW-0153">Cholesterol metabolism</keyword>
<name>A0ABQ9F0S8_TEGGR</name>
<keyword evidence="16" id="KW-0496">Mitochondrion</keyword>
<evidence type="ECO:0000256" key="14">
    <source>
        <dbReference type="ARBA" id="ARBA00023033"/>
    </source>
</evidence>
<evidence type="ECO:0000256" key="13">
    <source>
        <dbReference type="ARBA" id="ARBA00023004"/>
    </source>
</evidence>
<comment type="similarity">
    <text evidence="4 25">Belongs to the cytochrome P450 family.</text>
</comment>
<dbReference type="PRINTS" id="PR00463">
    <property type="entry name" value="EP450I"/>
</dbReference>
<evidence type="ECO:0000256" key="12">
    <source>
        <dbReference type="ARBA" id="ARBA00023002"/>
    </source>
</evidence>
<dbReference type="Pfam" id="PF00067">
    <property type="entry name" value="p450"/>
    <property type="match status" value="1"/>
</dbReference>
<evidence type="ECO:0000256" key="24">
    <source>
        <dbReference type="ARBA" id="ARBA00033394"/>
    </source>
</evidence>
<keyword evidence="13 25" id="KW-0408">Iron</keyword>
<evidence type="ECO:0000313" key="26">
    <source>
        <dbReference type="EMBL" id="KAJ8310983.1"/>
    </source>
</evidence>
<keyword evidence="17" id="KW-0472">Membrane</keyword>
<comment type="caution">
    <text evidence="26">The sequence shown here is derived from an EMBL/GenBank/DDBJ whole genome shotgun (WGS) entry which is preliminary data.</text>
</comment>
<dbReference type="PROSITE" id="PS00086">
    <property type="entry name" value="CYTOCHROME_P450"/>
    <property type="match status" value="1"/>
</dbReference>
<dbReference type="EMBL" id="JARBDR010000614">
    <property type="protein sequence ID" value="KAJ8310983.1"/>
    <property type="molecule type" value="Genomic_DNA"/>
</dbReference>
<keyword evidence="18" id="KW-1207">Sterol metabolism</keyword>
<evidence type="ECO:0000256" key="6">
    <source>
        <dbReference type="ARBA" id="ARBA00019844"/>
    </source>
</evidence>
<accession>A0ABQ9F0S8</accession>
<protein>
    <recommendedName>
        <fullName evidence="6">Cholesterol side-chain cleavage enzyme, mitochondrial</fullName>
        <ecNumber evidence="5">1.14.15.6</ecNumber>
    </recommendedName>
    <alternativeName>
        <fullName evidence="21">CYPXIA1</fullName>
    </alternativeName>
    <alternativeName>
        <fullName evidence="23">Cholesterol desmolase</fullName>
    </alternativeName>
    <alternativeName>
        <fullName evidence="22">Cytochrome P450 11A1</fullName>
    </alternativeName>
    <alternativeName>
        <fullName evidence="24">Cytochrome P450(scc)</fullName>
    </alternativeName>
</protein>
<keyword evidence="12 25" id="KW-0560">Oxidoreductase</keyword>
<evidence type="ECO:0000256" key="20">
    <source>
        <dbReference type="ARBA" id="ARBA00023250"/>
    </source>
</evidence>
<evidence type="ECO:0000256" key="16">
    <source>
        <dbReference type="ARBA" id="ARBA00023128"/>
    </source>
</evidence>
<evidence type="ECO:0000256" key="9">
    <source>
        <dbReference type="ARBA" id="ARBA00022723"/>
    </source>
</evidence>
<evidence type="ECO:0000256" key="3">
    <source>
        <dbReference type="ARBA" id="ARBA00005108"/>
    </source>
</evidence>
<dbReference type="SUPFAM" id="SSF48264">
    <property type="entry name" value="Cytochrome P450"/>
    <property type="match status" value="1"/>
</dbReference>
<dbReference type="InterPro" id="IPR036396">
    <property type="entry name" value="Cyt_P450_sf"/>
</dbReference>
<dbReference type="PANTHER" id="PTHR24279">
    <property type="entry name" value="CYTOCHROME P450"/>
    <property type="match status" value="1"/>
</dbReference>
<comment type="subcellular location">
    <subcellularLocation>
        <location evidence="2">Mitochondrion inner membrane</location>
        <topology evidence="2">Peripheral membrane protein</topology>
    </subcellularLocation>
</comment>
<dbReference type="InterPro" id="IPR002401">
    <property type="entry name" value="Cyt_P450_E_grp-I"/>
</dbReference>
<reference evidence="26 27" key="1">
    <citation type="submission" date="2022-12" db="EMBL/GenBank/DDBJ databases">
        <title>Chromosome-level genome of Tegillarca granosa.</title>
        <authorList>
            <person name="Kim J."/>
        </authorList>
    </citation>
    <scope>NUCLEOTIDE SEQUENCE [LARGE SCALE GENOMIC DNA]</scope>
    <source>
        <strain evidence="26">Teg-2019</strain>
        <tissue evidence="26">Adductor muscle</tissue>
    </source>
</reference>
<evidence type="ECO:0000256" key="11">
    <source>
        <dbReference type="ARBA" id="ARBA00022946"/>
    </source>
</evidence>
<evidence type="ECO:0000256" key="15">
    <source>
        <dbReference type="ARBA" id="ARBA00023098"/>
    </source>
</evidence>
<evidence type="ECO:0000256" key="23">
    <source>
        <dbReference type="ARBA" id="ARBA00033274"/>
    </source>
</evidence>
<dbReference type="InterPro" id="IPR017972">
    <property type="entry name" value="Cyt_P450_CS"/>
</dbReference>
<evidence type="ECO:0000256" key="7">
    <source>
        <dbReference type="ARBA" id="ARBA00022548"/>
    </source>
</evidence>
<evidence type="ECO:0000256" key="17">
    <source>
        <dbReference type="ARBA" id="ARBA00023136"/>
    </source>
</evidence>
<gene>
    <name evidence="26" type="ORF">KUTeg_011467</name>
</gene>
<dbReference type="EC" id="1.14.15.6" evidence="5"/>
<evidence type="ECO:0000256" key="5">
    <source>
        <dbReference type="ARBA" id="ARBA00012764"/>
    </source>
</evidence>
<evidence type="ECO:0000256" key="1">
    <source>
        <dbReference type="ARBA" id="ARBA00001971"/>
    </source>
</evidence>
<evidence type="ECO:0000256" key="22">
    <source>
        <dbReference type="ARBA" id="ARBA00032666"/>
    </source>
</evidence>
<keyword evidence="11" id="KW-0809">Transit peptide</keyword>
<dbReference type="PANTHER" id="PTHR24279:SF3">
    <property type="entry name" value="CHOLESTEROL SIDE-CHAIN CLEAVAGE ENZYME, MITOCHONDRIAL"/>
    <property type="match status" value="1"/>
</dbReference>
<keyword evidence="15" id="KW-0443">Lipid metabolism</keyword>
<dbReference type="Proteomes" id="UP001217089">
    <property type="component" value="Unassembled WGS sequence"/>
</dbReference>
<evidence type="ECO:0000256" key="25">
    <source>
        <dbReference type="RuleBase" id="RU000461"/>
    </source>
</evidence>
<keyword evidence="27" id="KW-1185">Reference proteome</keyword>
<comment type="pathway">
    <text evidence="3">Lipid metabolism; C21-steroid hormone metabolism.</text>
</comment>
<dbReference type="InterPro" id="IPR050479">
    <property type="entry name" value="CYP11_CYP27_families"/>
</dbReference>
<keyword evidence="14 25" id="KW-0503">Monooxygenase</keyword>
<evidence type="ECO:0000256" key="19">
    <source>
        <dbReference type="ARBA" id="ARBA00023221"/>
    </source>
</evidence>
<comment type="cofactor">
    <cofactor evidence="1">
        <name>heme</name>
        <dbReference type="ChEBI" id="CHEBI:30413"/>
    </cofactor>
</comment>